<feature type="compositionally biased region" description="Low complexity" evidence="1">
    <location>
        <begin position="41"/>
        <end position="50"/>
    </location>
</feature>
<evidence type="ECO:0000313" key="4">
    <source>
        <dbReference type="RefSeq" id="XP_015178158.1"/>
    </source>
</evidence>
<feature type="region of interest" description="Disordered" evidence="1">
    <location>
        <begin position="640"/>
        <end position="735"/>
    </location>
</feature>
<feature type="compositionally biased region" description="Acidic residues" evidence="1">
    <location>
        <begin position="484"/>
        <end position="507"/>
    </location>
</feature>
<evidence type="ECO:0000256" key="1">
    <source>
        <dbReference type="SAM" id="MobiDB-lite"/>
    </source>
</evidence>
<feature type="compositionally biased region" description="Polar residues" evidence="1">
    <location>
        <begin position="647"/>
        <end position="657"/>
    </location>
</feature>
<feature type="region of interest" description="Disordered" evidence="1">
    <location>
        <begin position="479"/>
        <end position="519"/>
    </location>
</feature>
<reference evidence="4" key="1">
    <citation type="submission" date="2025-08" db="UniProtKB">
        <authorList>
            <consortium name="RefSeq"/>
        </authorList>
    </citation>
    <scope>IDENTIFICATION</scope>
    <source>
        <tissue evidence="4">Whole body</tissue>
    </source>
</reference>
<gene>
    <name evidence="4" type="primary">LOC107067297</name>
</gene>
<sequence>MILAPTMEENSSIFESGKLNGHSMTINTGNREQKELDESRSSSSSSSSQLDLDESSVKDSSSINIDKTPTAPTITTTTTTTFGDSSKSKNIEEDKTFEMSSSTNTAGTEYGRGRGGHGDSSCGLVGSIFSGGCRGRAEAFARRLHRRLTSLGNADDNSESYKTPSSVAGASVITKPITREVASWLHGPSEKTTTNSVAPNIVNNPIGARVFHRQPRHQADNNELYYDFDDDLDDFEQEPSSPGEEVTAAELADLLVNTEILKTNHHDTCHCSPNGPRLGIDQDSESECIYVSPVSGTSPVSESSEIYFDPESSDVEKNKNEVYFDPVTSSESEQLISNNLDDVSSTIKGQFSSSSKPLENISIIYREDSSDSSLSSNKNKPLNRFRFDKTRQNKITVKDATTFSSEDSLNGRSSRETTSPSHESLWSTFDDDSTVSLKDDNTSKNNCNYLRKCLIKSHSDSEIPDNVIRTFAATNTLPLTVEKNEDDDDDDNDDDDDDNDDDDDDEGYNVNDFPSVSNERINIDTIEQSDSSNDFIKDNKPIANVSTELSDTINDDSSPTELETDLEDSITIPEIIERDEFDHSIYASTLNLNDELMVECTTGKRLTEKSDNLAINEVTLQIDHVTVLDDKVNEKTCDFLNKDKKCNGSNQDDSSISKQKKWLDEGKEKEEENEDEQIETGTRKREGKGKVTTEDEEEEEEEEDEEQLNGRPRRIRRSSSLKTGKTPPGTPGRKKIVRFADVLGLDLADVRTFLDEIPKIPNSAYNDLIYDDSFQKENSPLNLSLSTTSWDNRSGSSVPRIADRTLVPLFQQPAGLSNFLDLIRERKVCLENVLVQDPISLSIQGTVRVLNLDFHKSVHIRYTLNSWKNYSDLQATYISNSCDGFSDKFSFVLYCHTLTIGQRLEFAVRFQCKGTQFWDNNDGKNYCFQCLPVSTRVQYVPIATREKQRDRDWSPIFY</sequence>
<dbReference type="RefSeq" id="XP_015178158.1">
    <property type="nucleotide sequence ID" value="XM_015322672.1"/>
</dbReference>
<feature type="compositionally biased region" description="Polar residues" evidence="1">
    <location>
        <begin position="398"/>
        <end position="427"/>
    </location>
</feature>
<dbReference type="InterPro" id="IPR050782">
    <property type="entry name" value="PP1_regulatory_subunit_3"/>
</dbReference>
<feature type="region of interest" description="Disordered" evidence="1">
    <location>
        <begin position="398"/>
        <end position="441"/>
    </location>
</feature>
<feature type="compositionally biased region" description="Basic and acidic residues" evidence="1">
    <location>
        <begin position="681"/>
        <end position="693"/>
    </location>
</feature>
<dbReference type="GeneID" id="107067297"/>
<dbReference type="InterPro" id="IPR005036">
    <property type="entry name" value="CBM21_dom"/>
</dbReference>
<feature type="compositionally biased region" description="Low complexity" evidence="1">
    <location>
        <begin position="68"/>
        <end position="81"/>
    </location>
</feature>
<name>A0ABM1ID71_POLDO</name>
<dbReference type="PROSITE" id="PS51159">
    <property type="entry name" value="CBM21"/>
    <property type="match status" value="1"/>
</dbReference>
<feature type="compositionally biased region" description="Basic and acidic residues" evidence="1">
    <location>
        <begin position="661"/>
        <end position="670"/>
    </location>
</feature>
<feature type="compositionally biased region" description="Polar residues" evidence="1">
    <location>
        <begin position="98"/>
        <end position="107"/>
    </location>
</feature>
<feature type="region of interest" description="Disordered" evidence="1">
    <location>
        <begin position="1"/>
        <end position="118"/>
    </location>
</feature>
<protein>
    <submittedName>
        <fullName evidence="4">Serine-rich adhesin for platelets isoform X1</fullName>
    </submittedName>
</protein>
<feature type="compositionally biased region" description="Basic and acidic residues" evidence="1">
    <location>
        <begin position="31"/>
        <end position="40"/>
    </location>
</feature>
<feature type="domain" description="CBM21" evidence="2">
    <location>
        <begin position="820"/>
        <end position="929"/>
    </location>
</feature>
<feature type="compositionally biased region" description="Basic and acidic residues" evidence="1">
    <location>
        <begin position="86"/>
        <end position="97"/>
    </location>
</feature>
<dbReference type="Gene3D" id="2.60.40.2440">
    <property type="entry name" value="Carbohydrate binding type-21 domain"/>
    <property type="match status" value="1"/>
</dbReference>
<proteinExistence type="predicted"/>
<keyword evidence="3" id="KW-1185">Reference proteome</keyword>
<dbReference type="Pfam" id="PF03370">
    <property type="entry name" value="CBM_21"/>
    <property type="match status" value="1"/>
</dbReference>
<dbReference type="PANTHER" id="PTHR12307:SF36">
    <property type="entry name" value="GLYCOGEN-BINDING SUBUNIT 76A"/>
    <property type="match status" value="1"/>
</dbReference>
<dbReference type="Proteomes" id="UP000694924">
    <property type="component" value="Unplaced"/>
</dbReference>
<accession>A0ABM1ID71</accession>
<feature type="compositionally biased region" description="Polar residues" evidence="1">
    <location>
        <begin position="58"/>
        <end position="67"/>
    </location>
</feature>
<evidence type="ECO:0000313" key="3">
    <source>
        <dbReference type="Proteomes" id="UP000694924"/>
    </source>
</evidence>
<dbReference type="InterPro" id="IPR038175">
    <property type="entry name" value="CBM21_dom_sf"/>
</dbReference>
<evidence type="ECO:0000259" key="2">
    <source>
        <dbReference type="PROSITE" id="PS51159"/>
    </source>
</evidence>
<organism evidence="3 4">
    <name type="scientific">Polistes dominula</name>
    <name type="common">European paper wasp</name>
    <name type="synonym">Vespa dominula</name>
    <dbReference type="NCBI Taxonomy" id="743375"/>
    <lineage>
        <taxon>Eukaryota</taxon>
        <taxon>Metazoa</taxon>
        <taxon>Ecdysozoa</taxon>
        <taxon>Arthropoda</taxon>
        <taxon>Hexapoda</taxon>
        <taxon>Insecta</taxon>
        <taxon>Pterygota</taxon>
        <taxon>Neoptera</taxon>
        <taxon>Endopterygota</taxon>
        <taxon>Hymenoptera</taxon>
        <taxon>Apocrita</taxon>
        <taxon>Aculeata</taxon>
        <taxon>Vespoidea</taxon>
        <taxon>Vespidae</taxon>
        <taxon>Polistinae</taxon>
        <taxon>Polistini</taxon>
        <taxon>Polistes</taxon>
    </lineage>
</organism>
<feature type="compositionally biased region" description="Acidic residues" evidence="1">
    <location>
        <begin position="694"/>
        <end position="707"/>
    </location>
</feature>
<dbReference type="PANTHER" id="PTHR12307">
    <property type="entry name" value="PROTEIN PHOSPHATASE 1 REGULATORY SUBUNIT"/>
    <property type="match status" value="1"/>
</dbReference>